<evidence type="ECO:0000313" key="3">
    <source>
        <dbReference type="EMBL" id="KAI1871099.1"/>
    </source>
</evidence>
<comment type="caution">
    <text evidence="3">The sequence shown here is derived from an EMBL/GenBank/DDBJ whole genome shotgun (WGS) entry which is preliminary data.</text>
</comment>
<dbReference type="Pfam" id="PF14856">
    <property type="entry name" value="Hce2"/>
    <property type="match status" value="1"/>
</dbReference>
<dbReference type="InterPro" id="IPR029226">
    <property type="entry name" value="Ecp2-like"/>
</dbReference>
<evidence type="ECO:0000259" key="2">
    <source>
        <dbReference type="Pfam" id="PF14856"/>
    </source>
</evidence>
<dbReference type="EMBL" id="JAFIMR010000013">
    <property type="protein sequence ID" value="KAI1871099.1"/>
    <property type="molecule type" value="Genomic_DNA"/>
</dbReference>
<sequence>MRSLSFVVALWSPIVAAQGWCTGDKSIVGYCTPDTWNAQPINASAPTNDECQDACRGVASDAGDWFANLTGSAEGERRSVVGYPCQFSLGRGPGQADPLVFSFANQDILDIYDGVIQRFGSSGRTAASGTMTCEGKKVSWWVD</sequence>
<feature type="domain" description="Ecp2 effector protein-like" evidence="2">
    <location>
        <begin position="30"/>
        <end position="133"/>
    </location>
</feature>
<protein>
    <recommendedName>
        <fullName evidence="2">Ecp2 effector protein-like domain-containing protein</fullName>
    </recommendedName>
</protein>
<name>A0A9P9WMV3_9PEZI</name>
<evidence type="ECO:0000313" key="4">
    <source>
        <dbReference type="Proteomes" id="UP000829685"/>
    </source>
</evidence>
<feature type="chain" id="PRO_5040335389" description="Ecp2 effector protein-like domain-containing protein" evidence="1">
    <location>
        <begin position="18"/>
        <end position="143"/>
    </location>
</feature>
<proteinExistence type="predicted"/>
<keyword evidence="1" id="KW-0732">Signal</keyword>
<dbReference type="AlphaFoldDB" id="A0A9P9WMV3"/>
<evidence type="ECO:0000256" key="1">
    <source>
        <dbReference type="SAM" id="SignalP"/>
    </source>
</evidence>
<reference evidence="3" key="1">
    <citation type="submission" date="2021-03" db="EMBL/GenBank/DDBJ databases">
        <title>Revisited historic fungal species revealed as producer of novel bioactive compounds through whole genome sequencing and comparative genomics.</title>
        <authorList>
            <person name="Vignolle G.A."/>
            <person name="Hochenegger N."/>
            <person name="Mach R.L."/>
            <person name="Mach-Aigner A.R."/>
            <person name="Javad Rahimi M."/>
            <person name="Salim K.A."/>
            <person name="Chan C.M."/>
            <person name="Lim L.B.L."/>
            <person name="Cai F."/>
            <person name="Druzhinina I.S."/>
            <person name="U'Ren J.M."/>
            <person name="Derntl C."/>
        </authorList>
    </citation>
    <scope>NUCLEOTIDE SEQUENCE</scope>
    <source>
        <strain evidence="3">TUCIM 5799</strain>
    </source>
</reference>
<dbReference type="Proteomes" id="UP000829685">
    <property type="component" value="Unassembled WGS sequence"/>
</dbReference>
<feature type="signal peptide" evidence="1">
    <location>
        <begin position="1"/>
        <end position="17"/>
    </location>
</feature>
<keyword evidence="4" id="KW-1185">Reference proteome</keyword>
<organism evidence="3 4">
    <name type="scientific">Neoarthrinium moseri</name>
    <dbReference type="NCBI Taxonomy" id="1658444"/>
    <lineage>
        <taxon>Eukaryota</taxon>
        <taxon>Fungi</taxon>
        <taxon>Dikarya</taxon>
        <taxon>Ascomycota</taxon>
        <taxon>Pezizomycotina</taxon>
        <taxon>Sordariomycetes</taxon>
        <taxon>Xylariomycetidae</taxon>
        <taxon>Amphisphaeriales</taxon>
        <taxon>Apiosporaceae</taxon>
        <taxon>Neoarthrinium</taxon>
    </lineage>
</organism>
<gene>
    <name evidence="3" type="ORF">JX265_006139</name>
</gene>
<accession>A0A9P9WMV3</accession>